<evidence type="ECO:0000256" key="1">
    <source>
        <dbReference type="SAM" id="Phobius"/>
    </source>
</evidence>
<proteinExistence type="predicted"/>
<dbReference type="AlphaFoldDB" id="A0A8J4M1N8"/>
<keyword evidence="3" id="KW-1185">Reference proteome</keyword>
<organism evidence="2 3">
    <name type="scientific">Xylanibacillus composti</name>
    <dbReference type="NCBI Taxonomy" id="1572762"/>
    <lineage>
        <taxon>Bacteria</taxon>
        <taxon>Bacillati</taxon>
        <taxon>Bacillota</taxon>
        <taxon>Bacilli</taxon>
        <taxon>Bacillales</taxon>
        <taxon>Paenibacillaceae</taxon>
        <taxon>Xylanibacillus</taxon>
    </lineage>
</organism>
<dbReference type="RefSeq" id="WP_213410869.1">
    <property type="nucleotide sequence ID" value="NZ_BOVK01000014.1"/>
</dbReference>
<reference evidence="2" key="1">
    <citation type="submission" date="2021-04" db="EMBL/GenBank/DDBJ databases">
        <title>Draft genome sequence of Xylanibacillus composti strain K13.</title>
        <authorList>
            <person name="Uke A."/>
            <person name="Chhe C."/>
            <person name="Baramee S."/>
            <person name="Kosugi A."/>
        </authorList>
    </citation>
    <scope>NUCLEOTIDE SEQUENCE</scope>
    <source>
        <strain evidence="2">K13</strain>
    </source>
</reference>
<feature type="transmembrane region" description="Helical" evidence="1">
    <location>
        <begin position="24"/>
        <end position="44"/>
    </location>
</feature>
<evidence type="ECO:0000313" key="2">
    <source>
        <dbReference type="EMBL" id="GIQ68255.1"/>
    </source>
</evidence>
<sequence length="336" mass="37347">MAGRIGWRRLARNEQGSFTLESSILVPVAVFSLTCFLVAGLYYYHFIVLSKTAHETVERTAFAWNHPASEWRTGVVPAEPRTSLYWRLGADGIIGIFKLLTGEIPSAIHLPHQGSEGREGPSGKLVRAAAHLPDTLQGRLHYSNTLLRRSVQAELALSLPVILRPSSEELRYSLRAASVIVEPAEFVRSVDLAVRYGRALGDRQINHQRASAAIARFIGREEPASFARHDQAAAYLRTIVGGKETEFETAHGMRRIDALDANGVVHQAYLTFTAKQLEEIQLPKDAELIQRHPEVTAVVWHFFRRTGQTGKVGPPDRLLRKLEASGITVVIHDAEE</sequence>
<accession>A0A8J4M1N8</accession>
<keyword evidence="1" id="KW-0812">Transmembrane</keyword>
<comment type="caution">
    <text evidence="2">The sequence shown here is derived from an EMBL/GenBank/DDBJ whole genome shotgun (WGS) entry which is preliminary data.</text>
</comment>
<dbReference type="Proteomes" id="UP000677918">
    <property type="component" value="Unassembled WGS sequence"/>
</dbReference>
<keyword evidence="1" id="KW-0472">Membrane</keyword>
<keyword evidence="1" id="KW-1133">Transmembrane helix</keyword>
<name>A0A8J4M1N8_9BACL</name>
<protein>
    <recommendedName>
        <fullName evidence="4">TadE-like protein</fullName>
    </recommendedName>
</protein>
<evidence type="ECO:0008006" key="4">
    <source>
        <dbReference type="Google" id="ProtNLM"/>
    </source>
</evidence>
<dbReference type="EMBL" id="BOVK01000014">
    <property type="protein sequence ID" value="GIQ68255.1"/>
    <property type="molecule type" value="Genomic_DNA"/>
</dbReference>
<gene>
    <name evidence="2" type="ORF">XYCOK13_10790</name>
</gene>
<evidence type="ECO:0000313" key="3">
    <source>
        <dbReference type="Proteomes" id="UP000677918"/>
    </source>
</evidence>